<protein>
    <submittedName>
        <fullName evidence="2">Uncharacterized protein</fullName>
    </submittedName>
</protein>
<reference evidence="2 3" key="1">
    <citation type="submission" date="2018-06" db="EMBL/GenBank/DDBJ databases">
        <title>Comparative genomics reveals the genomic features of Rhizophagus irregularis, R. cerebriforme, R. diaphanum and Gigaspora rosea, and their symbiotic lifestyle signature.</title>
        <authorList>
            <person name="Morin E."/>
            <person name="San Clemente H."/>
            <person name="Chen E.C.H."/>
            <person name="De La Providencia I."/>
            <person name="Hainaut M."/>
            <person name="Kuo A."/>
            <person name="Kohler A."/>
            <person name="Murat C."/>
            <person name="Tang N."/>
            <person name="Roy S."/>
            <person name="Loubradou J."/>
            <person name="Henrissat B."/>
            <person name="Grigoriev I.V."/>
            <person name="Corradi N."/>
            <person name="Roux C."/>
            <person name="Martin F.M."/>
        </authorList>
    </citation>
    <scope>NUCLEOTIDE SEQUENCE [LARGE SCALE GENOMIC DNA]</scope>
    <source>
        <strain evidence="2 3">DAOM 194757</strain>
    </source>
</reference>
<accession>A0A397VJP5</accession>
<dbReference type="AlphaFoldDB" id="A0A397VJP5"/>
<dbReference type="Proteomes" id="UP000266673">
    <property type="component" value="Unassembled WGS sequence"/>
</dbReference>
<evidence type="ECO:0000313" key="2">
    <source>
        <dbReference type="EMBL" id="RIB20113.1"/>
    </source>
</evidence>
<evidence type="ECO:0000313" key="3">
    <source>
        <dbReference type="Proteomes" id="UP000266673"/>
    </source>
</evidence>
<comment type="caution">
    <text evidence="2">The sequence shown here is derived from an EMBL/GenBank/DDBJ whole genome shotgun (WGS) entry which is preliminary data.</text>
</comment>
<keyword evidence="1" id="KW-0472">Membrane</keyword>
<sequence length="51" mass="6042">MDCFFSILIFSYILCFFLGIGPMFVQVVWSLPFTLLYHWCSLFSRYCLVSS</sequence>
<gene>
    <name evidence="2" type="ORF">C2G38_1220512</name>
</gene>
<keyword evidence="1" id="KW-1133">Transmembrane helix</keyword>
<name>A0A397VJP5_9GLOM</name>
<feature type="transmembrane region" description="Helical" evidence="1">
    <location>
        <begin position="7"/>
        <end position="29"/>
    </location>
</feature>
<evidence type="ECO:0000256" key="1">
    <source>
        <dbReference type="SAM" id="Phobius"/>
    </source>
</evidence>
<keyword evidence="3" id="KW-1185">Reference proteome</keyword>
<organism evidence="2 3">
    <name type="scientific">Gigaspora rosea</name>
    <dbReference type="NCBI Taxonomy" id="44941"/>
    <lineage>
        <taxon>Eukaryota</taxon>
        <taxon>Fungi</taxon>
        <taxon>Fungi incertae sedis</taxon>
        <taxon>Mucoromycota</taxon>
        <taxon>Glomeromycotina</taxon>
        <taxon>Glomeromycetes</taxon>
        <taxon>Diversisporales</taxon>
        <taxon>Gigasporaceae</taxon>
        <taxon>Gigaspora</taxon>
    </lineage>
</organism>
<proteinExistence type="predicted"/>
<dbReference type="EMBL" id="QKWP01000436">
    <property type="protein sequence ID" value="RIB20113.1"/>
    <property type="molecule type" value="Genomic_DNA"/>
</dbReference>
<keyword evidence="1" id="KW-0812">Transmembrane</keyword>